<keyword evidence="1 9" id="KW-0820">tRNA-binding</keyword>
<feature type="domain" description="tRNA-specific 2-thiouridylase MnmA-like C-terminal" evidence="10">
    <location>
        <begin position="319"/>
        <end position="393"/>
    </location>
</feature>
<evidence type="ECO:0000313" key="12">
    <source>
        <dbReference type="EMBL" id="TYO93626.1"/>
    </source>
</evidence>
<feature type="site" description="Interaction with tRNA" evidence="9">
    <location>
        <position position="377"/>
    </location>
</feature>
<evidence type="ECO:0000256" key="5">
    <source>
        <dbReference type="ARBA" id="ARBA00022840"/>
    </source>
</evidence>
<dbReference type="InterPro" id="IPR014729">
    <property type="entry name" value="Rossmann-like_a/b/a_fold"/>
</dbReference>
<evidence type="ECO:0000259" key="11">
    <source>
        <dbReference type="Pfam" id="PF20259"/>
    </source>
</evidence>
<feature type="region of interest" description="Interaction with target base in tRNA" evidence="9">
    <location>
        <begin position="94"/>
        <end position="96"/>
    </location>
</feature>
<comment type="similarity">
    <text evidence="9">Belongs to the MnmA/TRMU family.</text>
</comment>
<evidence type="ECO:0000313" key="13">
    <source>
        <dbReference type="Proteomes" id="UP000324513"/>
    </source>
</evidence>
<gene>
    <name evidence="9" type="primary">mnmA</name>
    <name evidence="12" type="ORF">LX74_00707</name>
</gene>
<protein>
    <recommendedName>
        <fullName evidence="9">tRNA-specific 2-thiouridylase MnmA</fullName>
        <ecNumber evidence="9">2.8.1.13</ecNumber>
    </recommendedName>
</protein>
<comment type="catalytic activity">
    <reaction evidence="8 9">
        <text>S-sulfanyl-L-cysteinyl-[protein] + uridine(34) in tRNA + AH2 + ATP = 2-thiouridine(34) in tRNA + L-cysteinyl-[protein] + A + AMP + diphosphate + H(+)</text>
        <dbReference type="Rhea" id="RHEA:47032"/>
        <dbReference type="Rhea" id="RHEA-COMP:10131"/>
        <dbReference type="Rhea" id="RHEA-COMP:11726"/>
        <dbReference type="Rhea" id="RHEA-COMP:11727"/>
        <dbReference type="Rhea" id="RHEA-COMP:11728"/>
        <dbReference type="ChEBI" id="CHEBI:13193"/>
        <dbReference type="ChEBI" id="CHEBI:15378"/>
        <dbReference type="ChEBI" id="CHEBI:17499"/>
        <dbReference type="ChEBI" id="CHEBI:29950"/>
        <dbReference type="ChEBI" id="CHEBI:30616"/>
        <dbReference type="ChEBI" id="CHEBI:33019"/>
        <dbReference type="ChEBI" id="CHEBI:61963"/>
        <dbReference type="ChEBI" id="CHEBI:65315"/>
        <dbReference type="ChEBI" id="CHEBI:87170"/>
        <dbReference type="ChEBI" id="CHEBI:456215"/>
        <dbReference type="EC" id="2.8.1.13"/>
    </reaction>
</comment>
<keyword evidence="9" id="KW-0963">Cytoplasm</keyword>
<dbReference type="Pfam" id="PF20258">
    <property type="entry name" value="tRNA_Me_trans_C"/>
    <property type="match status" value="1"/>
</dbReference>
<keyword evidence="4 9" id="KW-0547">Nucleotide-binding</keyword>
<evidence type="ECO:0000256" key="4">
    <source>
        <dbReference type="ARBA" id="ARBA00022741"/>
    </source>
</evidence>
<dbReference type="PANTHER" id="PTHR11933:SF5">
    <property type="entry name" value="MITOCHONDRIAL TRNA-SPECIFIC 2-THIOURIDYLASE 1"/>
    <property type="match status" value="1"/>
</dbReference>
<feature type="region of interest" description="Interaction with tRNA" evidence="9">
    <location>
        <begin position="345"/>
        <end position="346"/>
    </location>
</feature>
<dbReference type="InterPro" id="IPR023382">
    <property type="entry name" value="MnmA-like_central_sf"/>
</dbReference>
<dbReference type="CDD" id="cd01998">
    <property type="entry name" value="MnmA_TRMU-like"/>
    <property type="match status" value="1"/>
</dbReference>
<keyword evidence="6 9" id="KW-0694">RNA-binding</keyword>
<dbReference type="HAMAP" id="MF_00144">
    <property type="entry name" value="tRNA_thiouridyl_MnmA"/>
    <property type="match status" value="1"/>
</dbReference>
<dbReference type="Gene3D" id="2.30.30.280">
    <property type="entry name" value="Adenine nucleotide alpha hydrolases-like domains"/>
    <property type="match status" value="1"/>
</dbReference>
<dbReference type="PANTHER" id="PTHR11933">
    <property type="entry name" value="TRNA 5-METHYLAMINOMETHYL-2-THIOURIDYLATE -METHYLTRANSFERASE"/>
    <property type="match status" value="1"/>
</dbReference>
<keyword evidence="13" id="KW-1185">Reference proteome</keyword>
<dbReference type="Proteomes" id="UP000324513">
    <property type="component" value="Unassembled WGS sequence"/>
</dbReference>
<comment type="function">
    <text evidence="9">Catalyzes the 2-thiolation of uridine at the wobble position (U34) of tRNA, leading to the formation of s(2)U34.</text>
</comment>
<dbReference type="RefSeq" id="WP_065082998.1">
    <property type="nucleotide sequence ID" value="NZ_CP040516.1"/>
</dbReference>
<comment type="caution">
    <text evidence="9">Lacks conserved residue(s) required for the propagation of feature annotation.</text>
</comment>
<comment type="subcellular location">
    <subcellularLocation>
        <location evidence="9">Cytoplasm</location>
    </subcellularLocation>
</comment>
<keyword evidence="3 9" id="KW-0819">tRNA processing</keyword>
<dbReference type="InterPro" id="IPR046885">
    <property type="entry name" value="MnmA-like_C"/>
</dbReference>
<dbReference type="EMBL" id="VNHK01000002">
    <property type="protein sequence ID" value="TYO93626.1"/>
    <property type="molecule type" value="Genomic_DNA"/>
</dbReference>
<keyword evidence="7" id="KW-1015">Disulfide bond</keyword>
<evidence type="ECO:0000256" key="6">
    <source>
        <dbReference type="ARBA" id="ARBA00022884"/>
    </source>
</evidence>
<feature type="binding site" evidence="9">
    <location>
        <position position="123"/>
    </location>
    <ligand>
        <name>ATP</name>
        <dbReference type="ChEBI" id="CHEBI:30616"/>
    </ligand>
</feature>
<feature type="domain" description="tRNA-specific 2-thiouridylase MnmA-like central" evidence="11">
    <location>
        <begin position="256"/>
        <end position="304"/>
    </location>
</feature>
<proteinExistence type="inferred from homology"/>
<evidence type="ECO:0000256" key="1">
    <source>
        <dbReference type="ARBA" id="ARBA00022555"/>
    </source>
</evidence>
<feature type="active site" description="Nucleophile" evidence="9">
    <location>
        <position position="99"/>
    </location>
</feature>
<dbReference type="Gene3D" id="3.40.50.620">
    <property type="entry name" value="HUPs"/>
    <property type="match status" value="1"/>
</dbReference>
<feature type="site" description="Interaction with tRNA" evidence="9">
    <location>
        <position position="124"/>
    </location>
</feature>
<evidence type="ECO:0000256" key="7">
    <source>
        <dbReference type="ARBA" id="ARBA00023157"/>
    </source>
</evidence>
<evidence type="ECO:0000256" key="8">
    <source>
        <dbReference type="ARBA" id="ARBA00051542"/>
    </source>
</evidence>
<feature type="binding site" evidence="9">
    <location>
        <begin position="6"/>
        <end position="13"/>
    </location>
    <ligand>
        <name>ATP</name>
        <dbReference type="ChEBI" id="CHEBI:30616"/>
    </ligand>
</feature>
<reference evidence="12 13" key="1">
    <citation type="submission" date="2019-07" db="EMBL/GenBank/DDBJ databases">
        <title>Genomic Encyclopedia of Archaeal and Bacterial Type Strains, Phase II (KMG-II): from individual species to whole genera.</title>
        <authorList>
            <person name="Goeker M."/>
        </authorList>
    </citation>
    <scope>NUCLEOTIDE SEQUENCE [LARGE SCALE GENOMIC DNA]</scope>
    <source>
        <strain evidence="12 13">DSM 14571</strain>
    </source>
</reference>
<feature type="active site" description="Cysteine persulfide intermediate" evidence="9">
    <location>
        <position position="199"/>
    </location>
</feature>
<evidence type="ECO:0000259" key="10">
    <source>
        <dbReference type="Pfam" id="PF20258"/>
    </source>
</evidence>
<sequence length="394" mass="44537">MKIVVGLSGGVDSSVAAYLLKQQGHDVVGLFMRNWNDASVTLEDECPWIEDSNDALMVAQKLGIPFQVIDMSELYKERIVDYMFEEYEKGRTPNPDVLCNREVKFDAFMDVALSLGAEKVATGHYAQLSSIEKDGETIYRLLAGNDNNKDQSYFLCQLSQDQLSKALFPIGHLTKPQVREIAKEIGLVTADKKDSQGLCFIGKVSLPEFLKQQLQPKEGEIVEIFRDFSGFNQSQPEFQSKQEELEYFSSKIKYQKSDGKVIGKHQGAQYYTIGQSKGLGIGGHKESCFVISRDMENNILFVGESHSFPGLYKKALKINNDEVKWIRKDLQLQNGESREVMARIRYRQPLQKAAIYQFEDAFYIEFEEPQSAIAEGQFAAWYDGEETLGSGVIS</sequence>
<dbReference type="SUPFAM" id="SSF52402">
    <property type="entry name" value="Adenine nucleotide alpha hydrolases-like"/>
    <property type="match status" value="1"/>
</dbReference>
<accession>A0ABY3NK00</accession>
<feature type="binding site" evidence="9">
    <location>
        <position position="32"/>
    </location>
    <ligand>
        <name>ATP</name>
        <dbReference type="ChEBI" id="CHEBI:30616"/>
    </ligand>
</feature>
<dbReference type="InterPro" id="IPR046884">
    <property type="entry name" value="MnmA-like_central"/>
</dbReference>
<comment type="caution">
    <text evidence="12">The sequence shown here is derived from an EMBL/GenBank/DDBJ whole genome shotgun (WGS) entry which is preliminary data.</text>
</comment>
<dbReference type="NCBIfam" id="TIGR00420">
    <property type="entry name" value="trmU"/>
    <property type="match status" value="1"/>
</dbReference>
<evidence type="ECO:0000256" key="9">
    <source>
        <dbReference type="HAMAP-Rule" id="MF_00144"/>
    </source>
</evidence>
<dbReference type="InterPro" id="IPR004506">
    <property type="entry name" value="MnmA-like"/>
</dbReference>
<dbReference type="NCBIfam" id="NF001138">
    <property type="entry name" value="PRK00143.1"/>
    <property type="match status" value="1"/>
</dbReference>
<evidence type="ECO:0000256" key="3">
    <source>
        <dbReference type="ARBA" id="ARBA00022694"/>
    </source>
</evidence>
<name>A0ABY3NK00_ELIMR</name>
<dbReference type="Pfam" id="PF03054">
    <property type="entry name" value="tRNA_Me_trans"/>
    <property type="match status" value="1"/>
</dbReference>
<keyword evidence="5 9" id="KW-0067">ATP-binding</keyword>
<organism evidence="12 13">
    <name type="scientific">Elizabethkingia miricola</name>
    <name type="common">Chryseobacterium miricola</name>
    <dbReference type="NCBI Taxonomy" id="172045"/>
    <lineage>
        <taxon>Bacteria</taxon>
        <taxon>Pseudomonadati</taxon>
        <taxon>Bacteroidota</taxon>
        <taxon>Flavobacteriia</taxon>
        <taxon>Flavobacteriales</taxon>
        <taxon>Weeksellaceae</taxon>
        <taxon>Elizabethkingia</taxon>
    </lineage>
</organism>
<keyword evidence="2 9" id="KW-0808">Transferase</keyword>
<dbReference type="Gene3D" id="2.40.30.10">
    <property type="entry name" value="Translation factors"/>
    <property type="match status" value="1"/>
</dbReference>
<dbReference type="Pfam" id="PF20259">
    <property type="entry name" value="tRNA_Me_trans_M"/>
    <property type="match status" value="1"/>
</dbReference>
<evidence type="ECO:0000256" key="2">
    <source>
        <dbReference type="ARBA" id="ARBA00022679"/>
    </source>
</evidence>
<feature type="region of interest" description="Interaction with tRNA" evidence="9">
    <location>
        <begin position="149"/>
        <end position="151"/>
    </location>
</feature>
<dbReference type="EC" id="2.8.1.13" evidence="9"/>